<dbReference type="EMBL" id="JASJQH010007125">
    <property type="protein sequence ID" value="KAK9717735.1"/>
    <property type="molecule type" value="Genomic_DNA"/>
</dbReference>
<dbReference type="CDD" id="cd03039">
    <property type="entry name" value="GST_N_Sigma_like"/>
    <property type="match status" value="1"/>
</dbReference>
<dbReference type="InterPro" id="IPR050213">
    <property type="entry name" value="GST_superfamily"/>
</dbReference>
<dbReference type="InterPro" id="IPR010987">
    <property type="entry name" value="Glutathione-S-Trfase_C-like"/>
</dbReference>
<protein>
    <recommendedName>
        <fullName evidence="5">Glutathione S-transferase</fullName>
    </recommendedName>
</protein>
<evidence type="ECO:0000259" key="1">
    <source>
        <dbReference type="PROSITE" id="PS50404"/>
    </source>
</evidence>
<comment type="caution">
    <text evidence="3">The sequence shown here is derived from an EMBL/GenBank/DDBJ whole genome shotgun (WGS) entry which is preliminary data.</text>
</comment>
<organism evidence="3 4">
    <name type="scientific">Basidiobolus ranarum</name>
    <dbReference type="NCBI Taxonomy" id="34480"/>
    <lineage>
        <taxon>Eukaryota</taxon>
        <taxon>Fungi</taxon>
        <taxon>Fungi incertae sedis</taxon>
        <taxon>Zoopagomycota</taxon>
        <taxon>Entomophthoromycotina</taxon>
        <taxon>Basidiobolomycetes</taxon>
        <taxon>Basidiobolales</taxon>
        <taxon>Basidiobolaceae</taxon>
        <taxon>Basidiobolus</taxon>
    </lineage>
</organism>
<dbReference type="SUPFAM" id="SSF47616">
    <property type="entry name" value="GST C-terminal domain-like"/>
    <property type="match status" value="1"/>
</dbReference>
<dbReference type="PROSITE" id="PS50405">
    <property type="entry name" value="GST_CTER"/>
    <property type="match status" value="1"/>
</dbReference>
<feature type="domain" description="GST C-terminal" evidence="2">
    <location>
        <begin position="89"/>
        <end position="212"/>
    </location>
</feature>
<reference evidence="3 4" key="1">
    <citation type="submission" date="2023-04" db="EMBL/GenBank/DDBJ databases">
        <title>Genome of Basidiobolus ranarum AG-B5.</title>
        <authorList>
            <person name="Stajich J.E."/>
            <person name="Carter-House D."/>
            <person name="Gryganskyi A."/>
        </authorList>
    </citation>
    <scope>NUCLEOTIDE SEQUENCE [LARGE SCALE GENOMIC DNA]</scope>
    <source>
        <strain evidence="3 4">AG-B5</strain>
    </source>
</reference>
<dbReference type="InterPro" id="IPR040079">
    <property type="entry name" value="Glutathione_S-Trfase"/>
</dbReference>
<evidence type="ECO:0000313" key="4">
    <source>
        <dbReference type="Proteomes" id="UP001479436"/>
    </source>
</evidence>
<dbReference type="InterPro" id="IPR036249">
    <property type="entry name" value="Thioredoxin-like_sf"/>
</dbReference>
<dbReference type="SFLD" id="SFLDS00019">
    <property type="entry name" value="Glutathione_Transferase_(cytos"/>
    <property type="match status" value="1"/>
</dbReference>
<sequence>MPSTDSSRYELYYWPVTGRGEVIRLLLQYGKVNWSERHPVNWPEDKPNTPFGCLPVLIESREDGTKFELAESHAIERYLARKFGLVGADEREAALIDSFAEGWGTLIDAMIQIRYGSTDEAKEAGKASFKSSSAEIIQYHEKQLKKNGNGYYVGSKLSLVDLVAYNLLHSLKGVGNKVFDDITGFNKLIETVESDSVVGSYARERVSAYQLD</sequence>
<dbReference type="PANTHER" id="PTHR11571:SF150">
    <property type="entry name" value="GLUTATHIONE S-TRANSFERASE"/>
    <property type="match status" value="1"/>
</dbReference>
<feature type="domain" description="GST N-terminal" evidence="1">
    <location>
        <begin position="7"/>
        <end position="87"/>
    </location>
</feature>
<dbReference type="Gene3D" id="3.40.30.10">
    <property type="entry name" value="Glutaredoxin"/>
    <property type="match status" value="1"/>
</dbReference>
<dbReference type="Proteomes" id="UP001479436">
    <property type="component" value="Unassembled WGS sequence"/>
</dbReference>
<dbReference type="SFLD" id="SFLDG00363">
    <property type="entry name" value="AMPS_(cytGST):_Alpha-__Mu-__Pi"/>
    <property type="match status" value="1"/>
</dbReference>
<dbReference type="InterPro" id="IPR004046">
    <property type="entry name" value="GST_C"/>
</dbReference>
<proteinExistence type="predicted"/>
<dbReference type="InterPro" id="IPR036282">
    <property type="entry name" value="Glutathione-S-Trfase_C_sf"/>
</dbReference>
<dbReference type="PROSITE" id="PS50404">
    <property type="entry name" value="GST_NTER"/>
    <property type="match status" value="1"/>
</dbReference>
<evidence type="ECO:0000259" key="2">
    <source>
        <dbReference type="PROSITE" id="PS50405"/>
    </source>
</evidence>
<dbReference type="PANTHER" id="PTHR11571">
    <property type="entry name" value="GLUTATHIONE S-TRANSFERASE"/>
    <property type="match status" value="1"/>
</dbReference>
<dbReference type="SUPFAM" id="SSF52833">
    <property type="entry name" value="Thioredoxin-like"/>
    <property type="match status" value="1"/>
</dbReference>
<keyword evidence="4" id="KW-1185">Reference proteome</keyword>
<accession>A0ABR2W2B7</accession>
<evidence type="ECO:0000313" key="3">
    <source>
        <dbReference type="EMBL" id="KAK9717735.1"/>
    </source>
</evidence>
<dbReference type="InterPro" id="IPR004045">
    <property type="entry name" value="Glutathione_S-Trfase_N"/>
</dbReference>
<dbReference type="SFLD" id="SFLDG01205">
    <property type="entry name" value="AMPS.1"/>
    <property type="match status" value="1"/>
</dbReference>
<gene>
    <name evidence="3" type="ORF">K7432_005955</name>
</gene>
<name>A0ABR2W2B7_9FUNG</name>
<dbReference type="Gene3D" id="1.20.1050.10">
    <property type="match status" value="1"/>
</dbReference>
<evidence type="ECO:0008006" key="5">
    <source>
        <dbReference type="Google" id="ProtNLM"/>
    </source>
</evidence>
<dbReference type="Pfam" id="PF14497">
    <property type="entry name" value="GST_C_3"/>
    <property type="match status" value="1"/>
</dbReference>
<dbReference type="CDD" id="cd03192">
    <property type="entry name" value="GST_C_Sigma_like"/>
    <property type="match status" value="1"/>
</dbReference>